<evidence type="ECO:0000313" key="3">
    <source>
        <dbReference type="Proteomes" id="UP000282574"/>
    </source>
</evidence>
<feature type="transmembrane region" description="Helical" evidence="1">
    <location>
        <begin position="50"/>
        <end position="67"/>
    </location>
</feature>
<feature type="transmembrane region" description="Helical" evidence="1">
    <location>
        <begin position="348"/>
        <end position="371"/>
    </location>
</feature>
<dbReference type="RefSeq" id="WP_127022315.1">
    <property type="nucleotide sequence ID" value="NZ_JAVKZF010000005.1"/>
</dbReference>
<dbReference type="Proteomes" id="UP000282574">
    <property type="component" value="Unassembled WGS sequence"/>
</dbReference>
<organism evidence="2 3">
    <name type="scientific">Chroococcidiopsis cubana SAG 39.79</name>
    <dbReference type="NCBI Taxonomy" id="388085"/>
    <lineage>
        <taxon>Bacteria</taxon>
        <taxon>Bacillati</taxon>
        <taxon>Cyanobacteriota</taxon>
        <taxon>Cyanophyceae</taxon>
        <taxon>Chroococcidiopsidales</taxon>
        <taxon>Chroococcidiopsidaceae</taxon>
        <taxon>Chroococcidiopsis</taxon>
    </lineage>
</organism>
<feature type="transmembrane region" description="Helical" evidence="1">
    <location>
        <begin position="312"/>
        <end position="336"/>
    </location>
</feature>
<protein>
    <recommendedName>
        <fullName evidence="4">Conjugal transfer protein TraG</fullName>
    </recommendedName>
</protein>
<feature type="transmembrane region" description="Helical" evidence="1">
    <location>
        <begin position="282"/>
        <end position="300"/>
    </location>
</feature>
<accession>A0AB37URH6</accession>
<dbReference type="AlphaFoldDB" id="A0AB37URH6"/>
<keyword evidence="1" id="KW-0472">Membrane</keyword>
<sequence>MMFQSYYLALDTFSDLMNNTKTNQEAITQAWNLNWQILILPKNNLIFQQLAYAARVIGACCFLYSFYKAIQHLKQTFDIEQFMFLIRPMMVLILLIPNGDHSAQVAFGLHRIFERGISGFLAQEVNGVKIKQVIYDPIATASARDALIQELNQCSARPMVAPAIEYGSPQLTQTECINNLKERAEELQNTYEQQYCGGFCPGAVRFFKTFANTITDVLSKGAFKPTNKANPIGVLSPDSTVVGTVLSALKDVANAAGGYAAQSGMEASLYAKSWMFTNSMEGGQLLSGLIFPIVLALSLMPEKRMLVFDWFAIYGSFALALLYYDIVIGLTAYILVYSKSQAMNTLQYAYMLGYGAPAIALGLATGGAFVAIKAANQSYAEQIGMVTSVANSVISIATILI</sequence>
<evidence type="ECO:0008006" key="4">
    <source>
        <dbReference type="Google" id="ProtNLM"/>
    </source>
</evidence>
<gene>
    <name evidence="2" type="ORF">DSM107010_05510</name>
</gene>
<name>A0AB37URH6_9CYAN</name>
<keyword evidence="3" id="KW-1185">Reference proteome</keyword>
<comment type="caution">
    <text evidence="2">The sequence shown here is derived from an EMBL/GenBank/DDBJ whole genome shotgun (WGS) entry which is preliminary data.</text>
</comment>
<keyword evidence="1" id="KW-0812">Transmembrane</keyword>
<evidence type="ECO:0000256" key="1">
    <source>
        <dbReference type="SAM" id="Phobius"/>
    </source>
</evidence>
<reference evidence="2 3" key="1">
    <citation type="journal article" date="2019" name="Genome Biol. Evol.">
        <title>Day and night: Metabolic profiles and evolutionary relationships of six axenic non-marine cyanobacteria.</title>
        <authorList>
            <person name="Will S.E."/>
            <person name="Henke P."/>
            <person name="Boedeker C."/>
            <person name="Huang S."/>
            <person name="Brinkmann H."/>
            <person name="Rohde M."/>
            <person name="Jarek M."/>
            <person name="Friedl T."/>
            <person name="Seufert S."/>
            <person name="Schumacher M."/>
            <person name="Overmann J."/>
            <person name="Neumann-Schaal M."/>
            <person name="Petersen J."/>
        </authorList>
    </citation>
    <scope>NUCLEOTIDE SEQUENCE [LARGE SCALE GENOMIC DNA]</scope>
    <source>
        <strain evidence="2 3">SAG 39.79</strain>
    </source>
</reference>
<evidence type="ECO:0000313" key="2">
    <source>
        <dbReference type="EMBL" id="RUT14068.1"/>
    </source>
</evidence>
<dbReference type="EMBL" id="RSCK01000003">
    <property type="protein sequence ID" value="RUT14068.1"/>
    <property type="molecule type" value="Genomic_DNA"/>
</dbReference>
<proteinExistence type="predicted"/>
<keyword evidence="1" id="KW-1133">Transmembrane helix</keyword>